<dbReference type="EMBL" id="HBGL01009191">
    <property type="protein sequence ID" value="CAD9298765.1"/>
    <property type="molecule type" value="Transcribed_RNA"/>
</dbReference>
<dbReference type="GO" id="GO:0003682">
    <property type="term" value="F:chromatin binding"/>
    <property type="evidence" value="ECO:0007669"/>
    <property type="project" value="TreeGrafter"/>
</dbReference>
<evidence type="ECO:0000313" key="6">
    <source>
        <dbReference type="EMBL" id="CAD9298765.1"/>
    </source>
</evidence>
<comment type="catalytic activity">
    <reaction evidence="2">
        <text>ssDNA + n NTP = ssDNA/pppN(pN)n-1 hybrid + (n-1) diphosphate.</text>
        <dbReference type="EC" id="2.7.7.102"/>
    </reaction>
</comment>
<evidence type="ECO:0000256" key="3">
    <source>
        <dbReference type="ARBA" id="ARBA00044768"/>
    </source>
</evidence>
<protein>
    <recommendedName>
        <fullName evidence="1">DNA-directed primase/polymerase protein</fullName>
        <ecNumber evidence="3">2.7.7.102</ecNumber>
    </recommendedName>
</protein>
<dbReference type="EC" id="2.7.7.102" evidence="3"/>
<feature type="compositionally biased region" description="Acidic residues" evidence="5">
    <location>
        <begin position="526"/>
        <end position="542"/>
    </location>
</feature>
<dbReference type="GO" id="GO:0003887">
    <property type="term" value="F:DNA-directed DNA polymerase activity"/>
    <property type="evidence" value="ECO:0007669"/>
    <property type="project" value="UniProtKB-EC"/>
</dbReference>
<gene>
    <name evidence="6" type="ORF">SSP0437_LOCUS7118</name>
</gene>
<name>A0A7S1VG23_9EUKA</name>
<accession>A0A7S1VG23</accession>
<dbReference type="GO" id="GO:0005634">
    <property type="term" value="C:nucleus"/>
    <property type="evidence" value="ECO:0007669"/>
    <property type="project" value="TreeGrafter"/>
</dbReference>
<evidence type="ECO:0000256" key="4">
    <source>
        <dbReference type="ARBA" id="ARBA00047303"/>
    </source>
</evidence>
<dbReference type="PANTHER" id="PTHR31399">
    <property type="entry name" value="DNA-DIRECTED PRIMASE / POLYMERASE PROTEIN"/>
    <property type="match status" value="1"/>
</dbReference>
<sequence length="542" mass="58696">MNSAFYGSQVDKARFLLRLRGKRAESTYEGASDECERGCLATQSTVPVAPPTFSRQSDALAHAAAPTSFVVGEAQAGGWVRYRVAPCRLCFWRWYHRRPPSAQHLYELIRESSPCHGYADLEFARHSDVSDNFANEPRLRRFMTALAELEADAARDGLACLVPAGGSTPPAASSSSPPLLLARAKATPLFSSNARKFSAHLVFHLPNGSVFQNNREVGRLVQLLLTRAAADPERHADLFAPDGSSIVDGGVYTRNRLMRLYLSKKHGQGKERLLPLVAPSSRAVASVRTYRSSLVTTAPDDTVTTWRVNDELVDAFRKRYGTLAKVGGIGGGTQSAGAGVEVEVGEKRSREGFAASRSGGSDDAVRLRRVVVPSTSASPSDHPLLADAVSFVVDMVTGHGGKVRRTTWFPDTGLVTCALAGYRYCHRIGRQHRSNNVSLTISLDRRVFWQSCTDPECSGWRSNEWPLPQHVGGATVDGADGADADEGFEAALVAAAAADPASFGDADFDADVLEWLQRQQEADSTAQEEEWKDNGDEGDDAT</sequence>
<feature type="region of interest" description="Disordered" evidence="5">
    <location>
        <begin position="517"/>
        <end position="542"/>
    </location>
</feature>
<dbReference type="GO" id="GO:0009411">
    <property type="term" value="P:response to UV"/>
    <property type="evidence" value="ECO:0007669"/>
    <property type="project" value="TreeGrafter"/>
</dbReference>
<dbReference type="Pfam" id="PF03121">
    <property type="entry name" value="Herpes_UL52"/>
    <property type="match status" value="1"/>
</dbReference>
<dbReference type="AlphaFoldDB" id="A0A7S1VG23"/>
<organism evidence="6">
    <name type="scientific">Sexangularia sp. CB-2014</name>
    <dbReference type="NCBI Taxonomy" id="1486929"/>
    <lineage>
        <taxon>Eukaryota</taxon>
        <taxon>Amoebozoa</taxon>
        <taxon>Tubulinea</taxon>
        <taxon>Elardia</taxon>
        <taxon>Arcellinida</taxon>
        <taxon>Arcellinida incertae sedis</taxon>
        <taxon>Sexangularia</taxon>
    </lineage>
</organism>
<comment type="catalytic activity">
    <reaction evidence="4">
        <text>DNA(n) + a 2'-deoxyribonucleoside 5'-triphosphate = DNA(n+1) + diphosphate</text>
        <dbReference type="Rhea" id="RHEA:22508"/>
        <dbReference type="Rhea" id="RHEA-COMP:17339"/>
        <dbReference type="Rhea" id="RHEA-COMP:17340"/>
        <dbReference type="ChEBI" id="CHEBI:33019"/>
        <dbReference type="ChEBI" id="CHEBI:61560"/>
        <dbReference type="ChEBI" id="CHEBI:173112"/>
        <dbReference type="EC" id="2.7.7.7"/>
    </reaction>
    <physiologicalReaction direction="left-to-right" evidence="4">
        <dbReference type="Rhea" id="RHEA:22509"/>
    </physiologicalReaction>
</comment>
<dbReference type="GO" id="GO:0031297">
    <property type="term" value="P:replication fork processing"/>
    <property type="evidence" value="ECO:0007669"/>
    <property type="project" value="TreeGrafter"/>
</dbReference>
<evidence type="ECO:0000256" key="5">
    <source>
        <dbReference type="SAM" id="MobiDB-lite"/>
    </source>
</evidence>
<dbReference type="GO" id="GO:0005759">
    <property type="term" value="C:mitochondrial matrix"/>
    <property type="evidence" value="ECO:0007669"/>
    <property type="project" value="TreeGrafter"/>
</dbReference>
<dbReference type="PANTHER" id="PTHR31399:SF0">
    <property type="entry name" value="DNA-DIRECTED PRIMASE_POLYMERASE PROTEIN"/>
    <property type="match status" value="1"/>
</dbReference>
<dbReference type="GO" id="GO:0042276">
    <property type="term" value="P:error-prone translesion synthesis"/>
    <property type="evidence" value="ECO:0007669"/>
    <property type="project" value="InterPro"/>
</dbReference>
<evidence type="ECO:0000256" key="2">
    <source>
        <dbReference type="ARBA" id="ARBA00044677"/>
    </source>
</evidence>
<reference evidence="6" key="1">
    <citation type="submission" date="2021-01" db="EMBL/GenBank/DDBJ databases">
        <authorList>
            <person name="Corre E."/>
            <person name="Pelletier E."/>
            <person name="Niang G."/>
            <person name="Scheremetjew M."/>
            <person name="Finn R."/>
            <person name="Kale V."/>
            <person name="Holt S."/>
            <person name="Cochrane G."/>
            <person name="Meng A."/>
            <person name="Brown T."/>
            <person name="Cohen L."/>
        </authorList>
    </citation>
    <scope>NUCLEOTIDE SEQUENCE</scope>
    <source>
        <strain evidence="6">ATCC 50979</strain>
    </source>
</reference>
<dbReference type="InterPro" id="IPR044917">
    <property type="entry name" value="PRIMPOL"/>
</dbReference>
<evidence type="ECO:0000256" key="1">
    <source>
        <dbReference type="ARBA" id="ARBA00026139"/>
    </source>
</evidence>
<dbReference type="GO" id="GO:0006264">
    <property type="term" value="P:mitochondrial DNA replication"/>
    <property type="evidence" value="ECO:0007669"/>
    <property type="project" value="TreeGrafter"/>
</dbReference>
<proteinExistence type="predicted"/>